<dbReference type="Proteomes" id="UP001215598">
    <property type="component" value="Unassembled WGS sequence"/>
</dbReference>
<organism evidence="1 2">
    <name type="scientific">Mycena metata</name>
    <dbReference type="NCBI Taxonomy" id="1033252"/>
    <lineage>
        <taxon>Eukaryota</taxon>
        <taxon>Fungi</taxon>
        <taxon>Dikarya</taxon>
        <taxon>Basidiomycota</taxon>
        <taxon>Agaricomycotina</taxon>
        <taxon>Agaricomycetes</taxon>
        <taxon>Agaricomycetidae</taxon>
        <taxon>Agaricales</taxon>
        <taxon>Marasmiineae</taxon>
        <taxon>Mycenaceae</taxon>
        <taxon>Mycena</taxon>
    </lineage>
</organism>
<dbReference type="AlphaFoldDB" id="A0AAD7I4R5"/>
<name>A0AAD7I4R5_9AGAR</name>
<accession>A0AAD7I4R5</accession>
<keyword evidence="2" id="KW-1185">Reference proteome</keyword>
<reference evidence="1" key="1">
    <citation type="submission" date="2023-03" db="EMBL/GenBank/DDBJ databases">
        <title>Massive genome expansion in bonnet fungi (Mycena s.s.) driven by repeated elements and novel gene families across ecological guilds.</title>
        <authorList>
            <consortium name="Lawrence Berkeley National Laboratory"/>
            <person name="Harder C.B."/>
            <person name="Miyauchi S."/>
            <person name="Viragh M."/>
            <person name="Kuo A."/>
            <person name="Thoen E."/>
            <person name="Andreopoulos B."/>
            <person name="Lu D."/>
            <person name="Skrede I."/>
            <person name="Drula E."/>
            <person name="Henrissat B."/>
            <person name="Morin E."/>
            <person name="Kohler A."/>
            <person name="Barry K."/>
            <person name="LaButti K."/>
            <person name="Morin E."/>
            <person name="Salamov A."/>
            <person name="Lipzen A."/>
            <person name="Mereny Z."/>
            <person name="Hegedus B."/>
            <person name="Baldrian P."/>
            <person name="Stursova M."/>
            <person name="Weitz H."/>
            <person name="Taylor A."/>
            <person name="Grigoriev I.V."/>
            <person name="Nagy L.G."/>
            <person name="Martin F."/>
            <person name="Kauserud H."/>
        </authorList>
    </citation>
    <scope>NUCLEOTIDE SEQUENCE</scope>
    <source>
        <strain evidence="1">CBHHK182m</strain>
    </source>
</reference>
<evidence type="ECO:0000313" key="1">
    <source>
        <dbReference type="EMBL" id="KAJ7734471.1"/>
    </source>
</evidence>
<evidence type="ECO:0000313" key="2">
    <source>
        <dbReference type="Proteomes" id="UP001215598"/>
    </source>
</evidence>
<protein>
    <submittedName>
        <fullName evidence="1">Uncharacterized protein</fullName>
    </submittedName>
</protein>
<sequence length="372" mass="41485">MRRVVYHICGCPGVLQSTATTLLTFTRLGMDTLLAYRVDSSVTIPVESELKDVAWAYRLLAQLDTAHPKDVNVIGDVAQVLFHHIHIRSKPSLSVLRIILSIITDDVADYDEPAQFFAFRVLLSFADQWSHDDELGPALRQHSVWAVLGTFNIHSLHHDITTHYIALGDKLAWLPEWISIIAADPIGWLSHLSSLLSLGPRSETQNKFCVVLSLWGEGEPAEIGVGPVTITSSETTLAMSVEVLVKLWDQLVSPQIYALISLIECTIFTAFAGVMQESPPHLTDQLKQAAIRLGNILADKAANITTPLPLSTELMRRLGLCIKNTLAQQWSNKDQGYWLAAREDFLSNLHELRQLGDNDEHNRENRAAYIRG</sequence>
<gene>
    <name evidence="1" type="ORF">B0H16DRAFT_153652</name>
</gene>
<dbReference type="EMBL" id="JARKIB010000132">
    <property type="protein sequence ID" value="KAJ7734471.1"/>
    <property type="molecule type" value="Genomic_DNA"/>
</dbReference>
<proteinExistence type="predicted"/>
<comment type="caution">
    <text evidence="1">The sequence shown here is derived from an EMBL/GenBank/DDBJ whole genome shotgun (WGS) entry which is preliminary data.</text>
</comment>